<evidence type="ECO:0000256" key="10">
    <source>
        <dbReference type="ARBA" id="ARBA00023201"/>
    </source>
</evidence>
<sequence length="529" mass="58128">MMGAAEPRSPSGGLHYSLQEFCRTSSAHGLGHLPDSSGRTRYTWLLIVLALLVALVYNVSVSIYREVVVQPIRTENTWVTTSEPMPLPRTTLCDLSVFRQPRLDARNVSRELASYLASSLGGEAFTAQWFLEDAERQSRLEAEYESILEPGENYTDLIDSLSPSCSDVIKSCQLATIAVPGEECCQKYFTAVYTIRGKCFQMADFTQEDDGKQHGLLFTLSLPPAEFPTLDRSLVGGCLNTRLGMEILLDDPHRLPHVRVYTHSVAVSAPGVLELRVTRETSDRHGLLNSVFPPRHRCAASNGTSLPESVDNCPVLQLAETIRLTCGCYWLSLPVTINDTGTPICSPLQVFSCAIPLQMNQSRSGCHSACREDDFQTDVIVNKLSPMAEAIGMKRGVPPDGLLFLKVYFKTLQYRLVRHWCQTGSELLAELGGHMGIFLGVSVVTLCEAVAAIGSCVAGVCRARRVDSDEDVRQRQDVGGERGAEPWGTKSHAMHVAFRAYSPSGELVPMAAAYYPPPPEKIVRSSLQN</sequence>
<accession>A0A6A4VVB8</accession>
<keyword evidence="4 12" id="KW-0894">Sodium channel</keyword>
<reference evidence="14 15" key="1">
    <citation type="submission" date="2019-07" db="EMBL/GenBank/DDBJ databases">
        <title>Draft genome assembly of a fouling barnacle, Amphibalanus amphitrite (Darwin, 1854): The first reference genome for Thecostraca.</title>
        <authorList>
            <person name="Kim W."/>
        </authorList>
    </citation>
    <scope>NUCLEOTIDE SEQUENCE [LARGE SCALE GENOMIC DNA]</scope>
    <source>
        <strain evidence="14">SNU_AA5</strain>
        <tissue evidence="14">Soma without cirri and trophi</tissue>
    </source>
</reference>
<keyword evidence="7" id="KW-0915">Sodium</keyword>
<keyword evidence="8 12" id="KW-0406">Ion transport</keyword>
<keyword evidence="10 12" id="KW-0739">Sodium transport</keyword>
<evidence type="ECO:0000256" key="9">
    <source>
        <dbReference type="ARBA" id="ARBA00023136"/>
    </source>
</evidence>
<evidence type="ECO:0000256" key="8">
    <source>
        <dbReference type="ARBA" id="ARBA00023065"/>
    </source>
</evidence>
<evidence type="ECO:0000256" key="6">
    <source>
        <dbReference type="ARBA" id="ARBA00022989"/>
    </source>
</evidence>
<feature type="transmembrane region" description="Helical" evidence="13">
    <location>
        <begin position="42"/>
        <end position="64"/>
    </location>
</feature>
<dbReference type="Proteomes" id="UP000440578">
    <property type="component" value="Unassembled WGS sequence"/>
</dbReference>
<evidence type="ECO:0000256" key="2">
    <source>
        <dbReference type="ARBA" id="ARBA00007193"/>
    </source>
</evidence>
<comment type="subcellular location">
    <subcellularLocation>
        <location evidence="1">Membrane</location>
        <topology evidence="1">Multi-pass membrane protein</topology>
    </subcellularLocation>
</comment>
<proteinExistence type="inferred from homology"/>
<dbReference type="PANTHER" id="PTHR11690:SF300">
    <property type="entry name" value="PICKPOCKET PROTEIN 19"/>
    <property type="match status" value="1"/>
</dbReference>
<evidence type="ECO:0000256" key="1">
    <source>
        <dbReference type="ARBA" id="ARBA00004141"/>
    </source>
</evidence>
<organism evidence="14 15">
    <name type="scientific">Amphibalanus amphitrite</name>
    <name type="common">Striped barnacle</name>
    <name type="synonym">Balanus amphitrite</name>
    <dbReference type="NCBI Taxonomy" id="1232801"/>
    <lineage>
        <taxon>Eukaryota</taxon>
        <taxon>Metazoa</taxon>
        <taxon>Ecdysozoa</taxon>
        <taxon>Arthropoda</taxon>
        <taxon>Crustacea</taxon>
        <taxon>Multicrustacea</taxon>
        <taxon>Cirripedia</taxon>
        <taxon>Thoracica</taxon>
        <taxon>Thoracicalcarea</taxon>
        <taxon>Balanomorpha</taxon>
        <taxon>Balanoidea</taxon>
        <taxon>Balanidae</taxon>
        <taxon>Amphibalaninae</taxon>
        <taxon>Amphibalanus</taxon>
    </lineage>
</organism>
<dbReference type="AlphaFoldDB" id="A0A6A4VVB8"/>
<dbReference type="PRINTS" id="PR01078">
    <property type="entry name" value="AMINACHANNEL"/>
</dbReference>
<keyword evidence="11 12" id="KW-0407">Ion channel</keyword>
<keyword evidence="6 13" id="KW-1133">Transmembrane helix</keyword>
<evidence type="ECO:0000256" key="13">
    <source>
        <dbReference type="SAM" id="Phobius"/>
    </source>
</evidence>
<evidence type="ECO:0000256" key="3">
    <source>
        <dbReference type="ARBA" id="ARBA00022448"/>
    </source>
</evidence>
<keyword evidence="9 13" id="KW-0472">Membrane</keyword>
<keyword evidence="15" id="KW-1185">Reference proteome</keyword>
<dbReference type="InterPro" id="IPR001873">
    <property type="entry name" value="ENaC"/>
</dbReference>
<keyword evidence="5 12" id="KW-0812">Transmembrane</keyword>
<evidence type="ECO:0000256" key="11">
    <source>
        <dbReference type="ARBA" id="ARBA00023303"/>
    </source>
</evidence>
<dbReference type="PANTHER" id="PTHR11690">
    <property type="entry name" value="AMILORIDE-SENSITIVE SODIUM CHANNEL-RELATED"/>
    <property type="match status" value="1"/>
</dbReference>
<protein>
    <submittedName>
        <fullName evidence="14">Acid-sensing ion channel 3</fullName>
    </submittedName>
</protein>
<dbReference type="Gene3D" id="1.10.287.770">
    <property type="entry name" value="YojJ-like"/>
    <property type="match status" value="1"/>
</dbReference>
<keyword evidence="3 12" id="KW-0813">Transport</keyword>
<evidence type="ECO:0000256" key="4">
    <source>
        <dbReference type="ARBA" id="ARBA00022461"/>
    </source>
</evidence>
<evidence type="ECO:0000256" key="7">
    <source>
        <dbReference type="ARBA" id="ARBA00023053"/>
    </source>
</evidence>
<evidence type="ECO:0000256" key="5">
    <source>
        <dbReference type="ARBA" id="ARBA00022692"/>
    </source>
</evidence>
<comment type="caution">
    <text evidence="14">The sequence shown here is derived from an EMBL/GenBank/DDBJ whole genome shotgun (WGS) entry which is preliminary data.</text>
</comment>
<dbReference type="GO" id="GO:0005886">
    <property type="term" value="C:plasma membrane"/>
    <property type="evidence" value="ECO:0007669"/>
    <property type="project" value="TreeGrafter"/>
</dbReference>
<gene>
    <name evidence="14" type="primary">ASIC3_0</name>
    <name evidence="14" type="ORF">FJT64_008409</name>
</gene>
<comment type="similarity">
    <text evidence="2 12">Belongs to the amiloride-sensitive sodium channel (TC 1.A.6) family.</text>
</comment>
<dbReference type="EMBL" id="VIIS01001717">
    <property type="protein sequence ID" value="KAF0293858.1"/>
    <property type="molecule type" value="Genomic_DNA"/>
</dbReference>
<name>A0A6A4VVB8_AMPAM</name>
<evidence type="ECO:0000313" key="15">
    <source>
        <dbReference type="Proteomes" id="UP000440578"/>
    </source>
</evidence>
<evidence type="ECO:0000313" key="14">
    <source>
        <dbReference type="EMBL" id="KAF0293858.1"/>
    </source>
</evidence>
<dbReference type="GO" id="GO:0015280">
    <property type="term" value="F:ligand-gated sodium channel activity"/>
    <property type="evidence" value="ECO:0007669"/>
    <property type="project" value="TreeGrafter"/>
</dbReference>
<dbReference type="OrthoDB" id="6366127at2759"/>
<dbReference type="Pfam" id="PF00858">
    <property type="entry name" value="ASC"/>
    <property type="match status" value="1"/>
</dbReference>
<evidence type="ECO:0000256" key="12">
    <source>
        <dbReference type="RuleBase" id="RU000679"/>
    </source>
</evidence>